<comment type="caution">
    <text evidence="4">The sequence shown here is derived from an EMBL/GenBank/DDBJ whole genome shotgun (WGS) entry which is preliminary data.</text>
</comment>
<feature type="compositionally biased region" description="Polar residues" evidence="2">
    <location>
        <begin position="445"/>
        <end position="454"/>
    </location>
</feature>
<evidence type="ECO:0000256" key="1">
    <source>
        <dbReference type="SAM" id="Coils"/>
    </source>
</evidence>
<feature type="compositionally biased region" description="Polar residues" evidence="2">
    <location>
        <begin position="424"/>
        <end position="437"/>
    </location>
</feature>
<proteinExistence type="predicted"/>
<feature type="transmembrane region" description="Helical" evidence="3">
    <location>
        <begin position="601"/>
        <end position="621"/>
    </location>
</feature>
<dbReference type="OrthoDB" id="10406577at2759"/>
<feature type="region of interest" description="Disordered" evidence="2">
    <location>
        <begin position="413"/>
        <end position="463"/>
    </location>
</feature>
<dbReference type="PANTHER" id="PTHR31600">
    <property type="entry name" value="TINY MACROCYSTS PROTEIN B-RELATED"/>
    <property type="match status" value="1"/>
</dbReference>
<feature type="transmembrane region" description="Helical" evidence="3">
    <location>
        <begin position="757"/>
        <end position="778"/>
    </location>
</feature>
<feature type="transmembrane region" description="Helical" evidence="3">
    <location>
        <begin position="865"/>
        <end position="890"/>
    </location>
</feature>
<keyword evidence="3" id="KW-0812">Transmembrane</keyword>
<dbReference type="STRING" id="1754192.A0A1Y1WXB5"/>
<dbReference type="EMBL" id="MCFG01000221">
    <property type="protein sequence ID" value="ORX78153.1"/>
    <property type="molecule type" value="Genomic_DNA"/>
</dbReference>
<feature type="coiled-coil region" evidence="1">
    <location>
        <begin position="933"/>
        <end position="960"/>
    </location>
</feature>
<protein>
    <submittedName>
        <fullName evidence="4">Uncharacterized protein</fullName>
    </submittedName>
</protein>
<evidence type="ECO:0000313" key="5">
    <source>
        <dbReference type="Proteomes" id="UP000193944"/>
    </source>
</evidence>
<keyword evidence="5" id="KW-1185">Reference proteome</keyword>
<sequence>MDETEIKNMNQLIEIAKSKKPCSRDTFLITLAINIIEKEKKKSMTSSNRIREITNTSIEYRQLKSSAIELHVKALSEIKVLLKSLRTSANRKDTLFYIDCIKNLSNYETKCNIKYNKLITKYDKTKNILHLYVIFIVDIMDRNLYNECIKTYCEIERNNSEFKHSITNLNNDRKKKASEANLRDLKDDENSKDLPYQLKKLGSMIDQSSIMTLGVINNIKKISGEFVRKPSMEMRRSSLDIRRSSLDIRRSSVDIKRSSIDMRRSSIDMRRSSSEFKSPTENYRKSSNEINKKVTYNNNIKSLNNNNRYRHFSQQLLPVTTPSINMNRFSKDTNDINASLHSILRHPTVNEEETPVKSSSHVKRLSITFNPIVESNIYMNDIVNEEDEEIEDSSTSSSEYVDEIKPLNKSYGITEPQYKESPDSNDPSLQQSTLNNNVKKDDPKPTSSSVSLSHTPMPPRRRSVFDMKKKNSISNIVQIYTDQNEIDKSKIEENKNDDSNEFDDIVPEMLKKPKNSFLNENYKIEVQQRRRLSELNRRRSMYSNGRLSISHNLKSSDSLNDEIDTFHINHSDFTKIVELRNRMKNRFTSPFKKYTSRMKCFLILLILATTFNFVINLLLYTDIVNILPRMRINIQSYWLSSTLTLKTRLTSIAFMGKNENLYNDIIPLNDYINTELDDLLVDELLSFSTDTLTKNSILYGKSNDTIDAMIIHPSILMKTIFLILITENNKDTFKVIFEESMSSFVNKMNSKCVLQEILTLTSMTFILFEFFYLIAFVLKPIIKYTISTETKSLTMFGKIPKSCIDEMIKKYENQIEFLAENFDDDDVNESQNDDNDDNNKKNKNKDIAMINDNELTSFTSQHPSFWTYVYFIIGILIIAIPTFIIFIPVMSFKPELINNMNYQINTAKKGYYMNQLILYSYEQFFNDEYTYGRYETRRKLNEYLNLLEEVNDELQEIGSKATITSDYNLNYISNEQGCVRKSVYMEECEKRIYDSTYGYTEEIANVPYNLKMNEYLAVIKRFIRDISDFKPEGNFFNKNDLNSQINNAINNKFIKYEKALKDDIFGAIYRINEIFLEYIYSFINRCVLQVFLIYFVSLLAMFICYKFIFKKVTTAKEKELEYLSYFVFTVPQFYVKNNETYSRFLETGQVEED</sequence>
<accession>A0A1Y1WXB5</accession>
<evidence type="ECO:0000256" key="2">
    <source>
        <dbReference type="SAM" id="MobiDB-lite"/>
    </source>
</evidence>
<dbReference type="PANTHER" id="PTHR31600:SF2">
    <property type="entry name" value="GAMETE ENRICHED GENE 10 PROTEIN-RELATED"/>
    <property type="match status" value="1"/>
</dbReference>
<organism evidence="4 5">
    <name type="scientific">Anaeromyces robustus</name>
    <dbReference type="NCBI Taxonomy" id="1754192"/>
    <lineage>
        <taxon>Eukaryota</taxon>
        <taxon>Fungi</taxon>
        <taxon>Fungi incertae sedis</taxon>
        <taxon>Chytridiomycota</taxon>
        <taxon>Chytridiomycota incertae sedis</taxon>
        <taxon>Neocallimastigomycetes</taxon>
        <taxon>Neocallimastigales</taxon>
        <taxon>Neocallimastigaceae</taxon>
        <taxon>Anaeromyces</taxon>
    </lineage>
</organism>
<dbReference type="AlphaFoldDB" id="A0A1Y1WXB5"/>
<gene>
    <name evidence="4" type="ORF">BCR32DRAFT_247394</name>
</gene>
<keyword evidence="1" id="KW-0175">Coiled coil</keyword>
<feature type="region of interest" description="Disordered" evidence="2">
    <location>
        <begin position="825"/>
        <end position="844"/>
    </location>
</feature>
<feature type="transmembrane region" description="Helical" evidence="3">
    <location>
        <begin position="1086"/>
        <end position="1108"/>
    </location>
</feature>
<reference evidence="4 5" key="1">
    <citation type="submission" date="2016-08" db="EMBL/GenBank/DDBJ databases">
        <title>A Parts List for Fungal Cellulosomes Revealed by Comparative Genomics.</title>
        <authorList>
            <consortium name="DOE Joint Genome Institute"/>
            <person name="Haitjema C.H."/>
            <person name="Gilmore S.P."/>
            <person name="Henske J.K."/>
            <person name="Solomon K.V."/>
            <person name="De Groot R."/>
            <person name="Kuo A."/>
            <person name="Mondo S.J."/>
            <person name="Salamov A.A."/>
            <person name="Labutti K."/>
            <person name="Zhao Z."/>
            <person name="Chiniquy J."/>
            <person name="Barry K."/>
            <person name="Brewer H.M."/>
            <person name="Purvine S.O."/>
            <person name="Wright A.T."/>
            <person name="Boxma B."/>
            <person name="Van Alen T."/>
            <person name="Hackstein J.H."/>
            <person name="Baker S.E."/>
            <person name="Grigoriev I.V."/>
            <person name="O'Malley M.A."/>
        </authorList>
    </citation>
    <scope>NUCLEOTIDE SEQUENCE [LARGE SCALE GENOMIC DNA]</scope>
    <source>
        <strain evidence="4 5">S4</strain>
    </source>
</reference>
<name>A0A1Y1WXB5_9FUNG</name>
<dbReference type="Proteomes" id="UP000193944">
    <property type="component" value="Unassembled WGS sequence"/>
</dbReference>
<evidence type="ECO:0000313" key="4">
    <source>
        <dbReference type="EMBL" id="ORX78153.1"/>
    </source>
</evidence>
<evidence type="ECO:0000256" key="3">
    <source>
        <dbReference type="SAM" id="Phobius"/>
    </source>
</evidence>
<keyword evidence="3" id="KW-0472">Membrane</keyword>
<keyword evidence="3" id="KW-1133">Transmembrane helix</keyword>
<reference evidence="4 5" key="2">
    <citation type="submission" date="2016-08" db="EMBL/GenBank/DDBJ databases">
        <title>Pervasive Adenine N6-methylation of Active Genes in Fungi.</title>
        <authorList>
            <consortium name="DOE Joint Genome Institute"/>
            <person name="Mondo S.J."/>
            <person name="Dannebaum R.O."/>
            <person name="Kuo R.C."/>
            <person name="Labutti K."/>
            <person name="Haridas S."/>
            <person name="Kuo A."/>
            <person name="Salamov A."/>
            <person name="Ahrendt S.R."/>
            <person name="Lipzen A."/>
            <person name="Sullivan W."/>
            <person name="Andreopoulos W.B."/>
            <person name="Clum A."/>
            <person name="Lindquist E."/>
            <person name="Daum C."/>
            <person name="Ramamoorthy G.K."/>
            <person name="Gryganskyi A."/>
            <person name="Culley D."/>
            <person name="Magnuson J.K."/>
            <person name="James T.Y."/>
            <person name="O'Malley M.A."/>
            <person name="Stajich J.E."/>
            <person name="Spatafora J.W."/>
            <person name="Visel A."/>
            <person name="Grigoriev I.V."/>
        </authorList>
    </citation>
    <scope>NUCLEOTIDE SEQUENCE [LARGE SCALE GENOMIC DNA]</scope>
    <source>
        <strain evidence="4 5">S4</strain>
    </source>
</reference>
<dbReference type="InterPro" id="IPR052994">
    <property type="entry name" value="Tiny_macrocysts_regulators"/>
</dbReference>
<feature type="compositionally biased region" description="Acidic residues" evidence="2">
    <location>
        <begin position="825"/>
        <end position="836"/>
    </location>
</feature>